<dbReference type="EMBL" id="LGTL01000001">
    <property type="protein sequence ID" value="KPA86197.1"/>
    <property type="molecule type" value="Genomic_DNA"/>
</dbReference>
<reference evidence="12 13" key="1">
    <citation type="submission" date="2015-07" db="EMBL/GenBank/DDBJ databases">
        <title>High-quality genome of monoxenous trypanosomatid Leptomonas pyrrhocoris.</title>
        <authorList>
            <person name="Flegontov P."/>
            <person name="Butenko A."/>
            <person name="Firsov S."/>
            <person name="Vlcek C."/>
            <person name="Logacheva M.D."/>
            <person name="Field M."/>
            <person name="Filatov D."/>
            <person name="Flegontova O."/>
            <person name="Gerasimov E."/>
            <person name="Jackson A.P."/>
            <person name="Kelly S."/>
            <person name="Opperdoes F."/>
            <person name="O'Reilly A."/>
            <person name="Votypka J."/>
            <person name="Yurchenko V."/>
            <person name="Lukes J."/>
        </authorList>
    </citation>
    <scope>NUCLEOTIDE SEQUENCE [LARGE SCALE GENOMIC DNA]</scope>
    <source>
        <strain evidence="12">H10</strain>
    </source>
</reference>
<sequence>MNSSRTKTVRKAVSPGNVRSTKSASAGPSKATHNAVPDGPERNPLIDDLFEDLSSQSDVHGLGRLQGESVSNRGSLCDVRHNIRRTSTATSTSMRSGSNMQSRMAVDVICRTSQHFVHAMRMNELDDFFVPAAGLTAEDALRRQLHKKTPQEVETVVQVLVELLEEVRKARAQVAPWTGSIGLFEGRDRALSTSIFSTVSTASLLRPPVHETSQLAVAYDQEGNRMINCYTIIANLGQGSYGKVKLGVDASSGQNVAIKIIDKKHLKKKIGGLGATDQDAALKREIAIMKKVRHRNCVSLYEVIDDPASNKLYLIMDYVPNGPVVRLKSLQFNNVAISAIEAGVPLNGEIYSKCLIRCAVRQSADGGDAPLTPAEAASFPTIFACKPVAQHICTLYLRQLVSGLRYMHKRQLVHHDIKPDNILLGSDHQVFLTDFGVSEILSTRTSEDKESVSLDGASNEGDSNGNKNNDSTAGLNELQNGSENSNGRGAKLGGGTLLFTSPELLDPSVEKSEVDPYLTDVWALGVTLYCMLVGFTPFFGKTLFEVRRNIMTQPYPWNGMNLYEVPLEPEWKIILDGLLEKDPNKRWTLQKLKEFLDDEKFLVKMKTLAEQDTAVRAAARATSRASHSFNLKCSRVKQLPQLIEAGSPKRPVEDSVTTQSNLASRVMSVLSVDSGTAANNFLSNFDVSQAELSQATRAAKVEVTERRVVVSDHTRAVLHRWAERVRQRLRKSNFIQMSSLISPDAPPPPTEANPLAAFPASDRKMSDGNHHNHSVPSPPAGLPLLPGCGSFHRPSASPVSKLALPTRSSINTDPRQHSRRHSRVSRNSGNVGDGNIAHHMRNCGSQSIDAILSIVNLQSTSNAFSHSFSFESTSNSSSESSRIQMPVVTETVAAAAAMRPAQTHASDDDDGDDATASSSGSISSVPNPPSTALKQTAVWRGTGRTPSTVAHTPFEATSASSPRDRDFPCEDSEDCCAATNSAPRKPRIGHGFFSTAISTMHRSPSTYNDEIPSETSDCTRKLREDSPSIVMHSTPLAPKNGETFPILPLSLSRPHIAASTLAGPLQNRLSGRRPPLPVLSSVEKVPAVKRTAEQTTRLCK</sequence>
<evidence type="ECO:0000256" key="9">
    <source>
        <dbReference type="PROSITE-ProRule" id="PRU10141"/>
    </source>
</evidence>
<dbReference type="OrthoDB" id="68483at2759"/>
<feature type="region of interest" description="Disordered" evidence="10">
    <location>
        <begin position="739"/>
        <end position="781"/>
    </location>
</feature>
<dbReference type="OMA" id="QHICALY"/>
<dbReference type="RefSeq" id="XP_015664635.1">
    <property type="nucleotide sequence ID" value="XM_015796627.1"/>
</dbReference>
<evidence type="ECO:0000256" key="2">
    <source>
        <dbReference type="ARBA" id="ARBA00022527"/>
    </source>
</evidence>
<feature type="compositionally biased region" description="Polar residues" evidence="10">
    <location>
        <begin position="460"/>
        <end position="487"/>
    </location>
</feature>
<dbReference type="Pfam" id="PF07714">
    <property type="entry name" value="PK_Tyr_Ser-Thr"/>
    <property type="match status" value="1"/>
</dbReference>
<dbReference type="PANTHER" id="PTHR24346">
    <property type="entry name" value="MAP/MICROTUBULE AFFINITY-REGULATING KINASE"/>
    <property type="match status" value="1"/>
</dbReference>
<dbReference type="EMBL" id="LGTL01000001">
    <property type="protein sequence ID" value="KPA86196.1"/>
    <property type="molecule type" value="Genomic_DNA"/>
</dbReference>
<feature type="compositionally biased region" description="Basic and acidic residues" evidence="10">
    <location>
        <begin position="761"/>
        <end position="770"/>
    </location>
</feature>
<evidence type="ECO:0000313" key="12">
    <source>
        <dbReference type="EMBL" id="KPA86196.1"/>
    </source>
</evidence>
<evidence type="ECO:0000256" key="8">
    <source>
        <dbReference type="ARBA" id="ARBA00048679"/>
    </source>
</evidence>
<keyword evidence="5" id="KW-0418">Kinase</keyword>
<keyword evidence="13" id="KW-1185">Reference proteome</keyword>
<dbReference type="Gene3D" id="3.30.200.20">
    <property type="entry name" value="Phosphorylase Kinase, domain 1"/>
    <property type="match status" value="1"/>
</dbReference>
<gene>
    <name evidence="12" type="ORF">ABB37_00440</name>
</gene>
<evidence type="ECO:0000256" key="7">
    <source>
        <dbReference type="ARBA" id="ARBA00047899"/>
    </source>
</evidence>
<keyword evidence="3" id="KW-0808">Transferase</keyword>
<dbReference type="FunFam" id="3.30.200.20:FF:000206">
    <property type="entry name" value="Serine/threonine-protein kinase Ssp1"/>
    <property type="match status" value="1"/>
</dbReference>
<name>A0A0M9GAR8_LEPPY</name>
<dbReference type="AlphaFoldDB" id="A0A0M9GAR8"/>
<comment type="caution">
    <text evidence="12">The sequence shown here is derived from an EMBL/GenBank/DDBJ whole genome shotgun (WGS) entry which is preliminary data.</text>
</comment>
<dbReference type="InterPro" id="IPR017441">
    <property type="entry name" value="Protein_kinase_ATP_BS"/>
</dbReference>
<feature type="domain" description="Protein kinase" evidence="11">
    <location>
        <begin position="230"/>
        <end position="602"/>
    </location>
</feature>
<dbReference type="GO" id="GO:0004674">
    <property type="term" value="F:protein serine/threonine kinase activity"/>
    <property type="evidence" value="ECO:0007669"/>
    <property type="project" value="UniProtKB-KW"/>
</dbReference>
<dbReference type="SUPFAM" id="SSF56112">
    <property type="entry name" value="Protein kinase-like (PK-like)"/>
    <property type="match status" value="1"/>
</dbReference>
<keyword evidence="6 9" id="KW-0067">ATP-binding</keyword>
<dbReference type="GO" id="GO:0005737">
    <property type="term" value="C:cytoplasm"/>
    <property type="evidence" value="ECO:0007669"/>
    <property type="project" value="TreeGrafter"/>
</dbReference>
<keyword evidence="4 9" id="KW-0547">Nucleotide-binding</keyword>
<feature type="region of interest" description="Disordered" evidence="10">
    <location>
        <begin position="793"/>
        <end position="838"/>
    </location>
</feature>
<comment type="catalytic activity">
    <reaction evidence="8">
        <text>L-seryl-[protein] + ATP = O-phospho-L-seryl-[protein] + ADP + H(+)</text>
        <dbReference type="Rhea" id="RHEA:17989"/>
        <dbReference type="Rhea" id="RHEA-COMP:9863"/>
        <dbReference type="Rhea" id="RHEA-COMP:11604"/>
        <dbReference type="ChEBI" id="CHEBI:15378"/>
        <dbReference type="ChEBI" id="CHEBI:29999"/>
        <dbReference type="ChEBI" id="CHEBI:30616"/>
        <dbReference type="ChEBI" id="CHEBI:83421"/>
        <dbReference type="ChEBI" id="CHEBI:456216"/>
        <dbReference type="EC" id="2.7.11.1"/>
    </reaction>
</comment>
<feature type="region of interest" description="Disordered" evidence="10">
    <location>
        <begin position="1"/>
        <end position="44"/>
    </location>
</feature>
<dbReference type="InterPro" id="IPR001245">
    <property type="entry name" value="Ser-Thr/Tyr_kinase_cat_dom"/>
</dbReference>
<feature type="compositionally biased region" description="Polar residues" evidence="10">
    <location>
        <begin position="17"/>
        <end position="26"/>
    </location>
</feature>
<dbReference type="Proteomes" id="UP000037923">
    <property type="component" value="Unassembled WGS sequence"/>
</dbReference>
<feature type="compositionally biased region" description="Low complexity" evidence="10">
    <location>
        <begin position="914"/>
        <end position="924"/>
    </location>
</feature>
<accession>A0A0M9GAR8</accession>
<comment type="catalytic activity">
    <reaction evidence="7">
        <text>L-threonyl-[protein] + ATP = O-phospho-L-threonyl-[protein] + ADP + H(+)</text>
        <dbReference type="Rhea" id="RHEA:46608"/>
        <dbReference type="Rhea" id="RHEA-COMP:11060"/>
        <dbReference type="Rhea" id="RHEA-COMP:11605"/>
        <dbReference type="ChEBI" id="CHEBI:15378"/>
        <dbReference type="ChEBI" id="CHEBI:30013"/>
        <dbReference type="ChEBI" id="CHEBI:30616"/>
        <dbReference type="ChEBI" id="CHEBI:61977"/>
        <dbReference type="ChEBI" id="CHEBI:456216"/>
        <dbReference type="EC" id="2.7.11.1"/>
    </reaction>
</comment>
<dbReference type="EC" id="2.7.11.1" evidence="1"/>
<evidence type="ECO:0000256" key="5">
    <source>
        <dbReference type="ARBA" id="ARBA00022777"/>
    </source>
</evidence>
<dbReference type="InterPro" id="IPR000719">
    <property type="entry name" value="Prot_kinase_dom"/>
</dbReference>
<evidence type="ECO:0000256" key="1">
    <source>
        <dbReference type="ARBA" id="ARBA00012513"/>
    </source>
</evidence>
<dbReference type="PROSITE" id="PS00107">
    <property type="entry name" value="PROTEIN_KINASE_ATP"/>
    <property type="match status" value="1"/>
</dbReference>
<feature type="region of interest" description="Disordered" evidence="10">
    <location>
        <begin position="448"/>
        <end position="487"/>
    </location>
</feature>
<dbReference type="CDD" id="cd14008">
    <property type="entry name" value="STKc_LKB1_CaMKK"/>
    <property type="match status" value="1"/>
</dbReference>
<feature type="region of interest" description="Disordered" evidence="10">
    <location>
        <begin position="897"/>
        <end position="971"/>
    </location>
</feature>
<keyword evidence="2" id="KW-0723">Serine/threonine-protein kinase</keyword>
<dbReference type="RefSeq" id="XP_015664636.1">
    <property type="nucleotide sequence ID" value="XM_015796628.1"/>
</dbReference>
<dbReference type="PROSITE" id="PS50011">
    <property type="entry name" value="PROTEIN_KINASE_DOM"/>
    <property type="match status" value="1"/>
</dbReference>
<evidence type="ECO:0000256" key="10">
    <source>
        <dbReference type="SAM" id="MobiDB-lite"/>
    </source>
</evidence>
<dbReference type="GeneID" id="26900738"/>
<evidence type="ECO:0000256" key="4">
    <source>
        <dbReference type="ARBA" id="ARBA00022741"/>
    </source>
</evidence>
<dbReference type="GO" id="GO:0035556">
    <property type="term" value="P:intracellular signal transduction"/>
    <property type="evidence" value="ECO:0007669"/>
    <property type="project" value="TreeGrafter"/>
</dbReference>
<dbReference type="VEuPathDB" id="TriTrypDB:LpyrH10_01_4400"/>
<organism evidence="12 13">
    <name type="scientific">Leptomonas pyrrhocoris</name>
    <name type="common">Firebug parasite</name>
    <dbReference type="NCBI Taxonomy" id="157538"/>
    <lineage>
        <taxon>Eukaryota</taxon>
        <taxon>Discoba</taxon>
        <taxon>Euglenozoa</taxon>
        <taxon>Kinetoplastea</taxon>
        <taxon>Metakinetoplastina</taxon>
        <taxon>Trypanosomatida</taxon>
        <taxon>Trypanosomatidae</taxon>
        <taxon>Leishmaniinae</taxon>
        <taxon>Leptomonas</taxon>
    </lineage>
</organism>
<dbReference type="Pfam" id="PF00069">
    <property type="entry name" value="Pkinase"/>
    <property type="match status" value="1"/>
</dbReference>
<evidence type="ECO:0000313" key="13">
    <source>
        <dbReference type="Proteomes" id="UP000037923"/>
    </source>
</evidence>
<feature type="binding site" evidence="9">
    <location>
        <position position="259"/>
    </location>
    <ligand>
        <name>ATP</name>
        <dbReference type="ChEBI" id="CHEBI:30616"/>
    </ligand>
</feature>
<dbReference type="InterPro" id="IPR011009">
    <property type="entry name" value="Kinase-like_dom_sf"/>
</dbReference>
<dbReference type="SMART" id="SM00220">
    <property type="entry name" value="S_TKc"/>
    <property type="match status" value="1"/>
</dbReference>
<dbReference type="PANTHER" id="PTHR24346:SF77">
    <property type="entry name" value="SERINE THREONINE PROTEIN KINASE"/>
    <property type="match status" value="1"/>
</dbReference>
<protein>
    <recommendedName>
        <fullName evidence="1">non-specific serine/threonine protein kinase</fullName>
        <ecNumber evidence="1">2.7.11.1</ecNumber>
    </recommendedName>
</protein>
<evidence type="ECO:0000259" key="11">
    <source>
        <dbReference type="PROSITE" id="PS50011"/>
    </source>
</evidence>
<feature type="compositionally biased region" description="Polar residues" evidence="10">
    <location>
        <begin position="944"/>
        <end position="961"/>
    </location>
</feature>
<dbReference type="Gene3D" id="1.10.510.10">
    <property type="entry name" value="Transferase(Phosphotransferase) domain 1"/>
    <property type="match status" value="1"/>
</dbReference>
<dbReference type="InterPro" id="IPR008271">
    <property type="entry name" value="Ser/Thr_kinase_AS"/>
</dbReference>
<dbReference type="PROSITE" id="PS00108">
    <property type="entry name" value="PROTEIN_KINASE_ST"/>
    <property type="match status" value="1"/>
</dbReference>
<evidence type="ECO:0000256" key="3">
    <source>
        <dbReference type="ARBA" id="ARBA00022679"/>
    </source>
</evidence>
<proteinExistence type="predicted"/>
<evidence type="ECO:0000256" key="6">
    <source>
        <dbReference type="ARBA" id="ARBA00022840"/>
    </source>
</evidence>
<dbReference type="GO" id="GO:0005524">
    <property type="term" value="F:ATP binding"/>
    <property type="evidence" value="ECO:0007669"/>
    <property type="project" value="UniProtKB-UniRule"/>
</dbReference>